<organism evidence="2 3">
    <name type="scientific">Zooshikella harenae</name>
    <dbReference type="NCBI Taxonomy" id="2827238"/>
    <lineage>
        <taxon>Bacteria</taxon>
        <taxon>Pseudomonadati</taxon>
        <taxon>Pseudomonadota</taxon>
        <taxon>Gammaproteobacteria</taxon>
        <taxon>Oceanospirillales</taxon>
        <taxon>Zooshikellaceae</taxon>
        <taxon>Zooshikella</taxon>
    </lineage>
</organism>
<reference evidence="2 3" key="1">
    <citation type="submission" date="2021-04" db="EMBL/GenBank/DDBJ databases">
        <authorList>
            <person name="Pira H."/>
            <person name="Risdian C."/>
            <person name="Wink J."/>
        </authorList>
    </citation>
    <scope>NUCLEOTIDE SEQUENCE [LARGE SCALE GENOMIC DNA]</scope>
    <source>
        <strain evidence="2 3">WH53</strain>
    </source>
</reference>
<feature type="transmembrane region" description="Helical" evidence="1">
    <location>
        <begin position="45"/>
        <end position="68"/>
    </location>
</feature>
<gene>
    <name evidence="2" type="ORF">KCG35_21580</name>
</gene>
<dbReference type="Proteomes" id="UP000690515">
    <property type="component" value="Unassembled WGS sequence"/>
</dbReference>
<evidence type="ECO:0000313" key="2">
    <source>
        <dbReference type="EMBL" id="MBU2713655.1"/>
    </source>
</evidence>
<name>A0ABS5ZK98_9GAMM</name>
<keyword evidence="1" id="KW-0472">Membrane</keyword>
<accession>A0ABS5ZK98</accession>
<sequence>MSITLALMGLALHMLIWEKLPDWGAWFNWLIERLPKPLAYLYKAWHCPFCFGFWAALTLHALTGVYTIEHLATMPEHLGVVGIPIAWFLDALATALLIMFGSLCFSAISGPAIKGYQLKQSFHTKTNEDGLA</sequence>
<dbReference type="EMBL" id="JAGSOY010000094">
    <property type="protein sequence ID" value="MBU2713655.1"/>
    <property type="molecule type" value="Genomic_DNA"/>
</dbReference>
<dbReference type="RefSeq" id="WP_215821940.1">
    <property type="nucleotide sequence ID" value="NZ_JAGSOY010000094.1"/>
</dbReference>
<evidence type="ECO:0000256" key="1">
    <source>
        <dbReference type="SAM" id="Phobius"/>
    </source>
</evidence>
<evidence type="ECO:0008006" key="4">
    <source>
        <dbReference type="Google" id="ProtNLM"/>
    </source>
</evidence>
<keyword evidence="1" id="KW-1133">Transmembrane helix</keyword>
<comment type="caution">
    <text evidence="2">The sequence shown here is derived from an EMBL/GenBank/DDBJ whole genome shotgun (WGS) entry which is preliminary data.</text>
</comment>
<keyword evidence="3" id="KW-1185">Reference proteome</keyword>
<feature type="transmembrane region" description="Helical" evidence="1">
    <location>
        <begin position="80"/>
        <end position="108"/>
    </location>
</feature>
<evidence type="ECO:0000313" key="3">
    <source>
        <dbReference type="Proteomes" id="UP000690515"/>
    </source>
</evidence>
<keyword evidence="1" id="KW-0812">Transmembrane</keyword>
<proteinExistence type="predicted"/>
<protein>
    <recommendedName>
        <fullName evidence="4">DUF1360 domain-containing protein</fullName>
    </recommendedName>
</protein>